<dbReference type="CDD" id="cd04458">
    <property type="entry name" value="CSP_CDS"/>
    <property type="match status" value="1"/>
</dbReference>
<dbReference type="InterPro" id="IPR002059">
    <property type="entry name" value="CSP_DNA-bd"/>
</dbReference>
<dbReference type="RefSeq" id="WP_124925057.1">
    <property type="nucleotide sequence ID" value="NZ_BMOH01000003.1"/>
</dbReference>
<dbReference type="PROSITE" id="PS51857">
    <property type="entry name" value="CSD_2"/>
    <property type="match status" value="1"/>
</dbReference>
<dbReference type="GO" id="GO:0005829">
    <property type="term" value="C:cytosol"/>
    <property type="evidence" value="ECO:0007669"/>
    <property type="project" value="UniProtKB-ARBA"/>
</dbReference>
<dbReference type="SUPFAM" id="SSF50249">
    <property type="entry name" value="Nucleic acid-binding proteins"/>
    <property type="match status" value="1"/>
</dbReference>
<dbReference type="InterPro" id="IPR011129">
    <property type="entry name" value="CSD"/>
</dbReference>
<feature type="domain" description="CSD" evidence="3">
    <location>
        <begin position="2"/>
        <end position="67"/>
    </location>
</feature>
<organism evidence="4 5">
    <name type="scientific">Amphritea balenae</name>
    <dbReference type="NCBI Taxonomy" id="452629"/>
    <lineage>
        <taxon>Bacteria</taxon>
        <taxon>Pseudomonadati</taxon>
        <taxon>Pseudomonadota</taxon>
        <taxon>Gammaproteobacteria</taxon>
        <taxon>Oceanospirillales</taxon>
        <taxon>Oceanospirillaceae</taxon>
        <taxon>Amphritea</taxon>
    </lineage>
</organism>
<dbReference type="SMART" id="SM00357">
    <property type="entry name" value="CSP"/>
    <property type="match status" value="1"/>
</dbReference>
<keyword evidence="5" id="KW-1185">Reference proteome</keyword>
<name>A0A3P1SV90_9GAMM</name>
<evidence type="ECO:0000313" key="4">
    <source>
        <dbReference type="EMBL" id="RRD00476.1"/>
    </source>
</evidence>
<dbReference type="InterPro" id="IPR012340">
    <property type="entry name" value="NA-bd_OB-fold"/>
</dbReference>
<evidence type="ECO:0000256" key="2">
    <source>
        <dbReference type="SAM" id="Phobius"/>
    </source>
</evidence>
<keyword evidence="2" id="KW-0812">Transmembrane</keyword>
<dbReference type="Pfam" id="PF00313">
    <property type="entry name" value="CSD"/>
    <property type="match status" value="1"/>
</dbReference>
<dbReference type="OrthoDB" id="72963at2"/>
<dbReference type="InterPro" id="IPR010718">
    <property type="entry name" value="DUF1294"/>
</dbReference>
<dbReference type="PANTHER" id="PTHR12962:SF1">
    <property type="entry name" value="COLD SHOCK DOMAIN-CONTAINING PROTEIN CG9705"/>
    <property type="match status" value="1"/>
</dbReference>
<feature type="transmembrane region" description="Helical" evidence="2">
    <location>
        <begin position="81"/>
        <end position="100"/>
    </location>
</feature>
<keyword evidence="2" id="KW-1133">Transmembrane helix</keyword>
<protein>
    <submittedName>
        <fullName evidence="4">DUF1294 domain-containing protein</fullName>
    </submittedName>
</protein>
<dbReference type="AlphaFoldDB" id="A0A3P1SV90"/>
<gene>
    <name evidence="4" type="ORF">EHS89_05120</name>
</gene>
<dbReference type="GO" id="GO:0043488">
    <property type="term" value="P:regulation of mRNA stability"/>
    <property type="evidence" value="ECO:0007669"/>
    <property type="project" value="TreeGrafter"/>
</dbReference>
<keyword evidence="1" id="KW-0597">Phosphoprotein</keyword>
<evidence type="ECO:0000259" key="3">
    <source>
        <dbReference type="PROSITE" id="PS51857"/>
    </source>
</evidence>
<reference evidence="4 5" key="1">
    <citation type="submission" date="2018-11" db="EMBL/GenBank/DDBJ databases">
        <title>The draft genome sequence of Amphritea balenae JAMM 1525T.</title>
        <authorList>
            <person name="Fang Z."/>
            <person name="Zhang Y."/>
            <person name="Han X."/>
        </authorList>
    </citation>
    <scope>NUCLEOTIDE SEQUENCE [LARGE SCALE GENOMIC DNA]</scope>
    <source>
        <strain evidence="4 5">JAMM 1525</strain>
    </source>
</reference>
<dbReference type="PANTHER" id="PTHR12962">
    <property type="entry name" value="CALCIUM-REGULATED HEAT STABLE PROTEIN CRHSP-24-RELATED"/>
    <property type="match status" value="1"/>
</dbReference>
<evidence type="ECO:0000256" key="1">
    <source>
        <dbReference type="ARBA" id="ARBA00022553"/>
    </source>
</evidence>
<sequence>MRIKGKITSWNDDKGFGFIEPCSGGKSVFIHVKALSHRTRRPAVGELITYSLSSDKQGRPCAKKALLAGDRQPARRNTSRPIYSTYIAIFFLIFVGLAVITAKVPVIILILYFGASLFSFIMYAIDKSAAQKGNWRTQESTLHLLSVVGGWPGALVAQQQLRHKTTKQSFQSVFWVTVLVNCGAFIWALTPDGAATVDSFIAMLR</sequence>
<proteinExistence type="predicted"/>
<comment type="caution">
    <text evidence="4">The sequence shown here is derived from an EMBL/GenBank/DDBJ whole genome shotgun (WGS) entry which is preliminary data.</text>
</comment>
<dbReference type="GO" id="GO:0003730">
    <property type="term" value="F:mRNA 3'-UTR binding"/>
    <property type="evidence" value="ECO:0007669"/>
    <property type="project" value="TreeGrafter"/>
</dbReference>
<accession>A0A3P1SV90</accession>
<evidence type="ECO:0000313" key="5">
    <source>
        <dbReference type="Proteomes" id="UP000267535"/>
    </source>
</evidence>
<feature type="transmembrane region" description="Helical" evidence="2">
    <location>
        <begin position="106"/>
        <end position="125"/>
    </location>
</feature>
<dbReference type="Proteomes" id="UP000267535">
    <property type="component" value="Unassembled WGS sequence"/>
</dbReference>
<dbReference type="Gene3D" id="2.40.50.140">
    <property type="entry name" value="Nucleic acid-binding proteins"/>
    <property type="match status" value="1"/>
</dbReference>
<dbReference type="EMBL" id="RQXV01000002">
    <property type="protein sequence ID" value="RRD00476.1"/>
    <property type="molecule type" value="Genomic_DNA"/>
</dbReference>
<dbReference type="InterPro" id="IPR052069">
    <property type="entry name" value="Ca-reg_mRNA-binding_domain"/>
</dbReference>
<keyword evidence="2" id="KW-0472">Membrane</keyword>
<feature type="transmembrane region" description="Helical" evidence="2">
    <location>
        <begin position="172"/>
        <end position="190"/>
    </location>
</feature>
<dbReference type="Pfam" id="PF06961">
    <property type="entry name" value="DUF1294"/>
    <property type="match status" value="1"/>
</dbReference>